<dbReference type="EMBL" id="CAJQZP010001600">
    <property type="protein sequence ID" value="CAG5056328.1"/>
    <property type="molecule type" value="Genomic_DNA"/>
</dbReference>
<comment type="subcellular location">
    <subcellularLocation>
        <location evidence="2">Nucleus</location>
    </subcellularLocation>
</comment>
<dbReference type="GO" id="GO:0005634">
    <property type="term" value="C:nucleus"/>
    <property type="evidence" value="ECO:0007669"/>
    <property type="project" value="UniProtKB-SubCell"/>
</dbReference>
<evidence type="ECO:0000256" key="3">
    <source>
        <dbReference type="ARBA" id="ARBA00006958"/>
    </source>
</evidence>
<proteinExistence type="inferred from homology"/>
<dbReference type="AlphaFoldDB" id="A0A8S3Y6N8"/>
<feature type="domain" description="DDE Tnp4" evidence="8">
    <location>
        <begin position="123"/>
        <end position="236"/>
    </location>
</feature>
<evidence type="ECO:0000256" key="4">
    <source>
        <dbReference type="ARBA" id="ARBA00022722"/>
    </source>
</evidence>
<dbReference type="PANTHER" id="PTHR22930:SF85">
    <property type="entry name" value="GH03217P-RELATED"/>
    <property type="match status" value="1"/>
</dbReference>
<evidence type="ECO:0000313" key="9">
    <source>
        <dbReference type="EMBL" id="CAG5056328.1"/>
    </source>
</evidence>
<comment type="caution">
    <text evidence="9">The sequence shown here is derived from an EMBL/GenBank/DDBJ whole genome shotgun (WGS) entry which is preliminary data.</text>
</comment>
<evidence type="ECO:0000256" key="1">
    <source>
        <dbReference type="ARBA" id="ARBA00001968"/>
    </source>
</evidence>
<dbReference type="InterPro" id="IPR045249">
    <property type="entry name" value="HARBI1-like"/>
</dbReference>
<keyword evidence="7" id="KW-0539">Nucleus</keyword>
<reference evidence="9" key="1">
    <citation type="submission" date="2021-04" db="EMBL/GenBank/DDBJ databases">
        <authorList>
            <person name="Tunstrom K."/>
        </authorList>
    </citation>
    <scope>NUCLEOTIDE SEQUENCE</scope>
</reference>
<organism evidence="9 10">
    <name type="scientific">Parnassius apollo</name>
    <name type="common">Apollo butterfly</name>
    <name type="synonym">Papilio apollo</name>
    <dbReference type="NCBI Taxonomy" id="110799"/>
    <lineage>
        <taxon>Eukaryota</taxon>
        <taxon>Metazoa</taxon>
        <taxon>Ecdysozoa</taxon>
        <taxon>Arthropoda</taxon>
        <taxon>Hexapoda</taxon>
        <taxon>Insecta</taxon>
        <taxon>Pterygota</taxon>
        <taxon>Neoptera</taxon>
        <taxon>Endopterygota</taxon>
        <taxon>Lepidoptera</taxon>
        <taxon>Glossata</taxon>
        <taxon>Ditrysia</taxon>
        <taxon>Papilionoidea</taxon>
        <taxon>Papilionidae</taxon>
        <taxon>Parnassiinae</taxon>
        <taxon>Parnassini</taxon>
        <taxon>Parnassius</taxon>
        <taxon>Parnassius</taxon>
    </lineage>
</organism>
<accession>A0A8S3Y6N8</accession>
<name>A0A8S3Y6N8_PARAO</name>
<comment type="similarity">
    <text evidence="3">Belongs to the HARBI1 family.</text>
</comment>
<protein>
    <submittedName>
        <fullName evidence="9">(apollo) hypothetical protein</fullName>
    </submittedName>
</protein>
<evidence type="ECO:0000313" key="10">
    <source>
        <dbReference type="Proteomes" id="UP000691718"/>
    </source>
</evidence>
<dbReference type="GO" id="GO:0016787">
    <property type="term" value="F:hydrolase activity"/>
    <property type="evidence" value="ECO:0007669"/>
    <property type="project" value="UniProtKB-KW"/>
</dbReference>
<keyword evidence="6" id="KW-0378">Hydrolase</keyword>
<dbReference type="GO" id="GO:0046872">
    <property type="term" value="F:metal ion binding"/>
    <property type="evidence" value="ECO:0007669"/>
    <property type="project" value="UniProtKB-KW"/>
</dbReference>
<evidence type="ECO:0000256" key="5">
    <source>
        <dbReference type="ARBA" id="ARBA00022723"/>
    </source>
</evidence>
<evidence type="ECO:0000256" key="2">
    <source>
        <dbReference type="ARBA" id="ARBA00004123"/>
    </source>
</evidence>
<comment type="cofactor">
    <cofactor evidence="1">
        <name>a divalent metal cation</name>
        <dbReference type="ChEBI" id="CHEBI:60240"/>
    </cofactor>
</comment>
<dbReference type="GO" id="GO:0004518">
    <property type="term" value="F:nuclease activity"/>
    <property type="evidence" value="ECO:0007669"/>
    <property type="project" value="UniProtKB-KW"/>
</dbReference>
<evidence type="ECO:0000256" key="7">
    <source>
        <dbReference type="ARBA" id="ARBA00023242"/>
    </source>
</evidence>
<dbReference type="InterPro" id="IPR027806">
    <property type="entry name" value="HARBI1_dom"/>
</dbReference>
<dbReference type="Proteomes" id="UP000691718">
    <property type="component" value="Unassembled WGS sequence"/>
</dbReference>
<evidence type="ECO:0000256" key="6">
    <source>
        <dbReference type="ARBA" id="ARBA00022801"/>
    </source>
</evidence>
<dbReference type="PANTHER" id="PTHR22930">
    <property type="match status" value="1"/>
</dbReference>
<keyword evidence="5" id="KW-0479">Metal-binding</keyword>
<dbReference type="OrthoDB" id="2668416at2759"/>
<evidence type="ECO:0000259" key="8">
    <source>
        <dbReference type="Pfam" id="PF13359"/>
    </source>
</evidence>
<gene>
    <name evidence="9" type="ORF">PAPOLLO_LOCUS26699</name>
</gene>
<keyword evidence="4" id="KW-0540">Nuclease</keyword>
<dbReference type="Pfam" id="PF13359">
    <property type="entry name" value="DDE_Tnp_4"/>
    <property type="match status" value="1"/>
</dbReference>
<sequence length="285" mass="32493">MNNILNNVVTDDEETEDIFGYDIVNIAAPIINAPIKAGNNIFNNIHDAVIMEEDRNHDLYLQPRGDPNACIQNFYEEVIPAYTDQQFYEHFRIHRNVFEELVSIIEGRIAILNANPENNSDNDSGRPGRCHDASVLHSSALYRRLIDPAHPLLSNCQHLLGDSGYPLSTHILTPFRDNGHLSDQETRYNVVHASCRSIIERAFGLLKVKFRRLYHLNVQSVRMANVMIAASCTLHNFNLMHGQANIWDNSNFVNENRDDDDHNDDDIGDDDADGVIKRDRIMEAM</sequence>
<keyword evidence="10" id="KW-1185">Reference proteome</keyword>